<dbReference type="AlphaFoldDB" id="A0AAN8JZY7"/>
<keyword evidence="2" id="KW-0813">Transport</keyword>
<reference evidence="8 9" key="1">
    <citation type="submission" date="2024-01" db="EMBL/GenBank/DDBJ databases">
        <title>The genome of the rayed Mediterranean limpet Patella caerulea (Linnaeus, 1758).</title>
        <authorList>
            <person name="Anh-Thu Weber A."/>
            <person name="Halstead-Nussloch G."/>
        </authorList>
    </citation>
    <scope>NUCLEOTIDE SEQUENCE [LARGE SCALE GENOMIC DNA]</scope>
    <source>
        <strain evidence="8">AATW-2023a</strain>
        <tissue evidence="8">Whole specimen</tissue>
    </source>
</reference>
<evidence type="ECO:0000313" key="8">
    <source>
        <dbReference type="EMBL" id="KAK6182344.1"/>
    </source>
</evidence>
<dbReference type="PANTHER" id="PTHR11616:SF241">
    <property type="entry name" value="SODIUM- AND CHLORIDE-DEPENDENT GLYCINE TRANSPORTER 2"/>
    <property type="match status" value="1"/>
</dbReference>
<keyword evidence="6" id="KW-0915">Sodium</keyword>
<evidence type="ECO:0000313" key="9">
    <source>
        <dbReference type="Proteomes" id="UP001347796"/>
    </source>
</evidence>
<proteinExistence type="predicted"/>
<comment type="caution">
    <text evidence="8">The sequence shown here is derived from an EMBL/GenBank/DDBJ whole genome shotgun (WGS) entry which is preliminary data.</text>
</comment>
<evidence type="ECO:0000256" key="7">
    <source>
        <dbReference type="SAM" id="Phobius"/>
    </source>
</evidence>
<evidence type="ECO:0000256" key="5">
    <source>
        <dbReference type="ARBA" id="ARBA00023136"/>
    </source>
</evidence>
<dbReference type="GO" id="GO:0089718">
    <property type="term" value="P:amino acid import across plasma membrane"/>
    <property type="evidence" value="ECO:0007669"/>
    <property type="project" value="TreeGrafter"/>
</dbReference>
<dbReference type="GO" id="GO:0005283">
    <property type="term" value="F:amino acid:sodium symporter activity"/>
    <property type="evidence" value="ECO:0007669"/>
    <property type="project" value="TreeGrafter"/>
</dbReference>
<keyword evidence="3 7" id="KW-0812">Transmembrane</keyword>
<name>A0AAN8JZY7_PATCE</name>
<evidence type="ECO:0000256" key="3">
    <source>
        <dbReference type="ARBA" id="ARBA00022692"/>
    </source>
</evidence>
<sequence length="141" mass="15739">MYNASIEIFMYISEIQSYTVVFSVLGFMSHKTGSLVEDIVNTVPGLAFITYPEALSRLPLPQLWAVLFFLMLLFVSIDSMFVSVEVVITTLTDLIPNLTSKTRLMVTASTCFLMCLSGNILTGFVSQFETQTSDFANQIHI</sequence>
<dbReference type="PROSITE" id="PS50267">
    <property type="entry name" value="NA_NEUROTRAN_SYMP_3"/>
    <property type="match status" value="1"/>
</dbReference>
<feature type="transmembrane region" description="Helical" evidence="7">
    <location>
        <begin position="63"/>
        <end position="84"/>
    </location>
</feature>
<dbReference type="GO" id="GO:0046872">
    <property type="term" value="F:metal ion binding"/>
    <property type="evidence" value="ECO:0007669"/>
    <property type="project" value="UniProtKB-KW"/>
</dbReference>
<dbReference type="InterPro" id="IPR037272">
    <property type="entry name" value="SNS_sf"/>
</dbReference>
<dbReference type="SUPFAM" id="SSF161070">
    <property type="entry name" value="SNF-like"/>
    <property type="match status" value="1"/>
</dbReference>
<feature type="binding site" evidence="6">
    <location>
        <position position="79"/>
    </location>
    <ligand>
        <name>Na(+)</name>
        <dbReference type="ChEBI" id="CHEBI:29101"/>
        <label>1</label>
    </ligand>
</feature>
<evidence type="ECO:0000256" key="1">
    <source>
        <dbReference type="ARBA" id="ARBA00004141"/>
    </source>
</evidence>
<dbReference type="GO" id="GO:0005886">
    <property type="term" value="C:plasma membrane"/>
    <property type="evidence" value="ECO:0007669"/>
    <property type="project" value="TreeGrafter"/>
</dbReference>
<keyword evidence="5 7" id="KW-0472">Membrane</keyword>
<feature type="binding site" evidence="6">
    <location>
        <position position="78"/>
    </location>
    <ligand>
        <name>Na(+)</name>
        <dbReference type="ChEBI" id="CHEBI:29101"/>
        <label>1</label>
    </ligand>
</feature>
<evidence type="ECO:0000256" key="6">
    <source>
        <dbReference type="PIRSR" id="PIRSR600175-1"/>
    </source>
</evidence>
<keyword evidence="9" id="KW-1185">Reference proteome</keyword>
<keyword evidence="6" id="KW-0479">Metal-binding</keyword>
<dbReference type="PANTHER" id="PTHR11616">
    <property type="entry name" value="SODIUM/CHLORIDE DEPENDENT TRANSPORTER"/>
    <property type="match status" value="1"/>
</dbReference>
<gene>
    <name evidence="8" type="ORF">SNE40_010053</name>
</gene>
<dbReference type="EMBL" id="JAZGQO010000007">
    <property type="protein sequence ID" value="KAK6182344.1"/>
    <property type="molecule type" value="Genomic_DNA"/>
</dbReference>
<dbReference type="Proteomes" id="UP001347796">
    <property type="component" value="Unassembled WGS sequence"/>
</dbReference>
<protein>
    <submittedName>
        <fullName evidence="8">Uncharacterized protein</fullName>
    </submittedName>
</protein>
<dbReference type="InterPro" id="IPR000175">
    <property type="entry name" value="Na/ntran_symport"/>
</dbReference>
<keyword evidence="4 7" id="KW-1133">Transmembrane helix</keyword>
<dbReference type="Pfam" id="PF00209">
    <property type="entry name" value="SNF"/>
    <property type="match status" value="1"/>
</dbReference>
<accession>A0AAN8JZY7</accession>
<evidence type="ECO:0000256" key="4">
    <source>
        <dbReference type="ARBA" id="ARBA00022989"/>
    </source>
</evidence>
<comment type="subcellular location">
    <subcellularLocation>
        <location evidence="1">Membrane</location>
        <topology evidence="1">Multi-pass membrane protein</topology>
    </subcellularLocation>
</comment>
<feature type="transmembrane region" description="Helical" evidence="7">
    <location>
        <begin position="104"/>
        <end position="125"/>
    </location>
</feature>
<organism evidence="8 9">
    <name type="scientific">Patella caerulea</name>
    <name type="common">Rayed Mediterranean limpet</name>
    <dbReference type="NCBI Taxonomy" id="87958"/>
    <lineage>
        <taxon>Eukaryota</taxon>
        <taxon>Metazoa</taxon>
        <taxon>Spiralia</taxon>
        <taxon>Lophotrochozoa</taxon>
        <taxon>Mollusca</taxon>
        <taxon>Gastropoda</taxon>
        <taxon>Patellogastropoda</taxon>
        <taxon>Patelloidea</taxon>
        <taxon>Patellidae</taxon>
        <taxon>Patella</taxon>
    </lineage>
</organism>
<evidence type="ECO:0000256" key="2">
    <source>
        <dbReference type="ARBA" id="ARBA00022448"/>
    </source>
</evidence>